<feature type="transmembrane region" description="Helical" evidence="3">
    <location>
        <begin position="130"/>
        <end position="148"/>
    </location>
</feature>
<feature type="compositionally biased region" description="Acidic residues" evidence="2">
    <location>
        <begin position="720"/>
        <end position="730"/>
    </location>
</feature>
<evidence type="ECO:0000256" key="2">
    <source>
        <dbReference type="SAM" id="MobiDB-lite"/>
    </source>
</evidence>
<evidence type="ECO:0000256" key="1">
    <source>
        <dbReference type="SAM" id="Coils"/>
    </source>
</evidence>
<feature type="transmembrane region" description="Helical" evidence="3">
    <location>
        <begin position="12"/>
        <end position="30"/>
    </location>
</feature>
<evidence type="ECO:0000313" key="5">
    <source>
        <dbReference type="Proteomes" id="UP000194664"/>
    </source>
</evidence>
<dbReference type="OrthoDB" id="8477685at2"/>
<feature type="transmembrane region" description="Helical" evidence="3">
    <location>
        <begin position="36"/>
        <end position="53"/>
    </location>
</feature>
<dbReference type="Pfam" id="PF13779">
    <property type="entry name" value="DUF4175"/>
    <property type="match status" value="1"/>
</dbReference>
<feature type="coiled-coil region" evidence="1">
    <location>
        <begin position="467"/>
        <end position="589"/>
    </location>
</feature>
<proteinExistence type="predicted"/>
<keyword evidence="3" id="KW-0472">Membrane</keyword>
<dbReference type="InterPro" id="IPR012683">
    <property type="entry name" value="CHP02302_TM"/>
</dbReference>
<comment type="caution">
    <text evidence="4">The sequence shown here is derived from an EMBL/GenBank/DDBJ whole genome shotgun (WGS) entry which is preliminary data.</text>
</comment>
<dbReference type="AlphaFoldDB" id="A0A251X496"/>
<dbReference type="EMBL" id="MSPP01000001">
    <property type="protein sequence ID" value="OUD10983.1"/>
    <property type="molecule type" value="Genomic_DNA"/>
</dbReference>
<evidence type="ECO:0000256" key="3">
    <source>
        <dbReference type="SAM" id="Phobius"/>
    </source>
</evidence>
<gene>
    <name evidence="4" type="ORF">BVC71_00815</name>
</gene>
<keyword evidence="5" id="KW-1185">Reference proteome</keyword>
<reference evidence="4 5" key="1">
    <citation type="submission" date="2016-12" db="EMBL/GenBank/DDBJ databases">
        <title>The draft genome sequence of HSLHS2.</title>
        <authorList>
            <person name="Hu D."/>
            <person name="Wang L."/>
            <person name="Shao Z."/>
        </authorList>
    </citation>
    <scope>NUCLEOTIDE SEQUENCE [LARGE SCALE GENOMIC DNA]</scope>
    <source>
        <strain evidence="4">MCCC 1A06712</strain>
    </source>
</reference>
<accession>A0A251X496</accession>
<keyword evidence="3" id="KW-0812">Transmembrane</keyword>
<keyword evidence="1" id="KW-0175">Coiled coil</keyword>
<feature type="compositionally biased region" description="Basic and acidic residues" evidence="2">
    <location>
        <begin position="666"/>
        <end position="709"/>
    </location>
</feature>
<name>A0A251X496_9RHOB</name>
<dbReference type="Proteomes" id="UP000194664">
    <property type="component" value="Unassembled WGS sequence"/>
</dbReference>
<feature type="region of interest" description="Disordered" evidence="2">
    <location>
        <begin position="653"/>
        <end position="773"/>
    </location>
</feature>
<evidence type="ECO:0000313" key="4">
    <source>
        <dbReference type="EMBL" id="OUD10983.1"/>
    </source>
</evidence>
<sequence length="801" mass="88576">MIAERVVRGFWPVWTIGFALLAPVLLGVLPDIPLEIVWAGLVLGLLGIAYFLYRGWRQFNFPTLVEAMARVDARLPGRPISALYDAQAIGASDPASIAIWNAHIERMRERTRDAKPVAPNLSVATADPYGLRYIALLAVTVGVLFGSASRVTAPAMAGPQTDTMTASGASWEGWIEPPSYTGKPTLYLSDLTGRVEVPKGSRVTLRFYGDVGDLTLAETVSARAADMVPPASDQSQTFDILQDGEISILGAMPRAWNIAVQPDAMPFVELTGPVQADAMGVMTQPFFASDDFGIVGGQVAIQLDLTGVDRRYGLMVDPDPIAPLIVDLPIPISGNRAEFDEALIEDFSQHILANMPVTIAFEVTDALGQVGAAEPEQIVLPGRRFFRPVTKAVIEQRRDFMWSKSNAPRVASMLRAIAYRPDQAFRSPNIDPIFRGIIEKIELAVADGSLDDETQAEIAQNLWDLAIELEEGALADARERLNRAQERLAEAMRNGASPEEIQELMQELRDATDDYMDMLAEQMPDGDGSDQPDNSQDTNEITQDEIDALMDRIQELMNEGRMAEAAELMEQLNQLLQNLQMQKSQSQNGEGSPGQQSMEQLGDTLRDQQELNDDAFNDLQDRAFGEEGEEGEEQGGQDLADRQRELRELLEQQRRNLPVLPDGQEDAARRSLEQAERSMDRAEQALRDENLPEAVDRQAEAIDALREGMRQLGEALTQSEETDADSDGESDGVQRGQRQANIDPLGRQSGTEGPAGTDQSMMQEDVQRRAGELMDEIRRRAGELDRDELELDYLRRLLDRF</sequence>
<keyword evidence="3" id="KW-1133">Transmembrane helix</keyword>
<organism evidence="4 5">
    <name type="scientific">Marivivens niveibacter</name>
    <dbReference type="NCBI Taxonomy" id="1930667"/>
    <lineage>
        <taxon>Bacteria</taxon>
        <taxon>Pseudomonadati</taxon>
        <taxon>Pseudomonadota</taxon>
        <taxon>Alphaproteobacteria</taxon>
        <taxon>Rhodobacterales</taxon>
        <taxon>Paracoccaceae</taxon>
        <taxon>Marivivens group</taxon>
        <taxon>Marivivens</taxon>
    </lineage>
</organism>
<evidence type="ECO:0008006" key="6">
    <source>
        <dbReference type="Google" id="ProtNLM"/>
    </source>
</evidence>
<protein>
    <recommendedName>
        <fullName evidence="6">ATPase</fullName>
    </recommendedName>
</protein>